<reference evidence="1" key="1">
    <citation type="submission" date="2021-01" db="EMBL/GenBank/DDBJ databases">
        <authorList>
            <person name="Corre E."/>
            <person name="Pelletier E."/>
            <person name="Niang G."/>
            <person name="Scheremetjew M."/>
            <person name="Finn R."/>
            <person name="Kale V."/>
            <person name="Holt S."/>
            <person name="Cochrane G."/>
            <person name="Meng A."/>
            <person name="Brown T."/>
            <person name="Cohen L."/>
        </authorList>
    </citation>
    <scope>NUCLEOTIDE SEQUENCE</scope>
    <source>
        <strain evidence="1">CCAP1064/1</strain>
    </source>
</reference>
<evidence type="ECO:0000313" key="1">
    <source>
        <dbReference type="EMBL" id="CAD8413278.1"/>
    </source>
</evidence>
<dbReference type="EMBL" id="HBEL01020043">
    <property type="protein sequence ID" value="CAD8413278.1"/>
    <property type="molecule type" value="Transcribed_RNA"/>
</dbReference>
<gene>
    <name evidence="1" type="ORF">PINE0816_LOCUS9408</name>
</gene>
<organism evidence="1">
    <name type="scientific">Proboscia inermis</name>
    <dbReference type="NCBI Taxonomy" id="420281"/>
    <lineage>
        <taxon>Eukaryota</taxon>
        <taxon>Sar</taxon>
        <taxon>Stramenopiles</taxon>
        <taxon>Ochrophyta</taxon>
        <taxon>Bacillariophyta</taxon>
        <taxon>Coscinodiscophyceae</taxon>
        <taxon>Rhizosoleniophycidae</taxon>
        <taxon>Rhizosoleniales</taxon>
        <taxon>Rhizosoleniaceae</taxon>
        <taxon>Proboscia</taxon>
    </lineage>
</organism>
<protein>
    <submittedName>
        <fullName evidence="1">Uncharacterized protein</fullName>
    </submittedName>
</protein>
<dbReference type="AlphaFoldDB" id="A0A7S0GDA1"/>
<sequence length="112" mass="12454">MDEGSYWYAWFGGASNINDTNLDWCRLFITLNTVGAGQATTMLWGNNPLPLNAPGPKAWISEQETTANHLDRNLREIDSICSTDQIAARMQILVCGPIGWITYCRTVVNSCL</sequence>
<proteinExistence type="predicted"/>
<name>A0A7S0GDA1_9STRA</name>
<accession>A0A7S0GDA1</accession>